<dbReference type="PANTHER" id="PTHR43214:SF41">
    <property type="entry name" value="NITRATE_NITRITE RESPONSE REGULATOR PROTEIN NARP"/>
    <property type="match status" value="1"/>
</dbReference>
<dbReference type="SUPFAM" id="SSF52172">
    <property type="entry name" value="CheY-like"/>
    <property type="match status" value="1"/>
</dbReference>
<dbReference type="PROSITE" id="PS50110">
    <property type="entry name" value="RESPONSE_REGULATORY"/>
    <property type="match status" value="1"/>
</dbReference>
<dbReference type="SMART" id="SM00448">
    <property type="entry name" value="REC"/>
    <property type="match status" value="1"/>
</dbReference>
<dbReference type="RefSeq" id="WP_135763114.1">
    <property type="nucleotide sequence ID" value="NZ_RQHV01000029.1"/>
</dbReference>
<evidence type="ECO:0000256" key="2">
    <source>
        <dbReference type="ARBA" id="ARBA00023015"/>
    </source>
</evidence>
<dbReference type="GO" id="GO:0003677">
    <property type="term" value="F:DNA binding"/>
    <property type="evidence" value="ECO:0007669"/>
    <property type="project" value="UniProtKB-KW"/>
</dbReference>
<accession>A0A4V3JXD0</accession>
<dbReference type="AlphaFoldDB" id="A0A4V3JXD0"/>
<feature type="modified residue" description="4-aspartylphosphate" evidence="5">
    <location>
        <position position="54"/>
    </location>
</feature>
<keyword evidence="4" id="KW-0804">Transcription</keyword>
<dbReference type="OrthoDB" id="9780153at2"/>
<sequence length="208" mass="23471">MIRFYLIDDHPAIRKGIQSMIQNIPEHSLVGEASTAEEAIADFSFKKIDVLISDMILPGQNGLVIFEKIKALQPHVKVVFLTMMKDWDMVKKAYLLGADGYILKDSDTEYIEISIKSIIAGKKIFPEGMISVLPLGSEWEDTRSKLQELSKREKEILEWIAKGNLNREIAEKLGISIRTVEGHRSNLIEKLNLNSAQSLVRFAAKVFG</sequence>
<dbReference type="GO" id="GO:0006355">
    <property type="term" value="P:regulation of DNA-templated transcription"/>
    <property type="evidence" value="ECO:0007669"/>
    <property type="project" value="InterPro"/>
</dbReference>
<dbReference type="SMART" id="SM00421">
    <property type="entry name" value="HTH_LUXR"/>
    <property type="match status" value="1"/>
</dbReference>
<protein>
    <submittedName>
        <fullName evidence="8">DNA-binding response regulator</fullName>
    </submittedName>
</protein>
<dbReference type="InterPro" id="IPR000792">
    <property type="entry name" value="Tscrpt_reg_LuxR_C"/>
</dbReference>
<dbReference type="InterPro" id="IPR016032">
    <property type="entry name" value="Sig_transdc_resp-reg_C-effctor"/>
</dbReference>
<dbReference type="CDD" id="cd06170">
    <property type="entry name" value="LuxR_C_like"/>
    <property type="match status" value="1"/>
</dbReference>
<dbReference type="InterPro" id="IPR036388">
    <property type="entry name" value="WH-like_DNA-bd_sf"/>
</dbReference>
<evidence type="ECO:0000256" key="4">
    <source>
        <dbReference type="ARBA" id="ARBA00023163"/>
    </source>
</evidence>
<evidence type="ECO:0000256" key="3">
    <source>
        <dbReference type="ARBA" id="ARBA00023125"/>
    </source>
</evidence>
<evidence type="ECO:0000259" key="7">
    <source>
        <dbReference type="PROSITE" id="PS50110"/>
    </source>
</evidence>
<keyword evidence="2" id="KW-0805">Transcription regulation</keyword>
<dbReference type="GO" id="GO:0000160">
    <property type="term" value="P:phosphorelay signal transduction system"/>
    <property type="evidence" value="ECO:0007669"/>
    <property type="project" value="InterPro"/>
</dbReference>
<dbReference type="PANTHER" id="PTHR43214">
    <property type="entry name" value="TWO-COMPONENT RESPONSE REGULATOR"/>
    <property type="match status" value="1"/>
</dbReference>
<feature type="domain" description="Response regulatory" evidence="7">
    <location>
        <begin position="3"/>
        <end position="119"/>
    </location>
</feature>
<dbReference type="InterPro" id="IPR001789">
    <property type="entry name" value="Sig_transdc_resp-reg_receiver"/>
</dbReference>
<dbReference type="Pfam" id="PF00196">
    <property type="entry name" value="GerE"/>
    <property type="match status" value="1"/>
</dbReference>
<proteinExistence type="predicted"/>
<dbReference type="EMBL" id="RQHV01000029">
    <property type="protein sequence ID" value="TGN13390.1"/>
    <property type="molecule type" value="Genomic_DNA"/>
</dbReference>
<dbReference type="PROSITE" id="PS50043">
    <property type="entry name" value="HTH_LUXR_2"/>
    <property type="match status" value="1"/>
</dbReference>
<evidence type="ECO:0000313" key="9">
    <source>
        <dbReference type="Proteomes" id="UP000298264"/>
    </source>
</evidence>
<feature type="domain" description="HTH luxR-type" evidence="6">
    <location>
        <begin position="142"/>
        <end position="207"/>
    </location>
</feature>
<dbReference type="InterPro" id="IPR058245">
    <property type="entry name" value="NreC/VraR/RcsB-like_REC"/>
</dbReference>
<keyword evidence="1 5" id="KW-0597">Phosphoprotein</keyword>
<dbReference type="Pfam" id="PF00072">
    <property type="entry name" value="Response_reg"/>
    <property type="match status" value="1"/>
</dbReference>
<evidence type="ECO:0000313" key="8">
    <source>
        <dbReference type="EMBL" id="TGN13390.1"/>
    </source>
</evidence>
<dbReference type="SUPFAM" id="SSF46894">
    <property type="entry name" value="C-terminal effector domain of the bipartite response regulators"/>
    <property type="match status" value="1"/>
</dbReference>
<dbReference type="Gene3D" id="3.40.50.2300">
    <property type="match status" value="1"/>
</dbReference>
<comment type="caution">
    <text evidence="8">The sequence shown here is derived from an EMBL/GenBank/DDBJ whole genome shotgun (WGS) entry which is preliminary data.</text>
</comment>
<gene>
    <name evidence="8" type="ORF">EHS11_03935</name>
</gene>
<dbReference type="PROSITE" id="PS00622">
    <property type="entry name" value="HTH_LUXR_1"/>
    <property type="match status" value="1"/>
</dbReference>
<dbReference type="Gene3D" id="1.10.10.10">
    <property type="entry name" value="Winged helix-like DNA-binding domain superfamily/Winged helix DNA-binding domain"/>
    <property type="match status" value="1"/>
</dbReference>
<evidence type="ECO:0000256" key="1">
    <source>
        <dbReference type="ARBA" id="ARBA00022553"/>
    </source>
</evidence>
<name>A0A4V3JXD0_9LEPT</name>
<keyword evidence="3 8" id="KW-0238">DNA-binding</keyword>
<dbReference type="InterPro" id="IPR011006">
    <property type="entry name" value="CheY-like_superfamily"/>
</dbReference>
<evidence type="ECO:0000259" key="6">
    <source>
        <dbReference type="PROSITE" id="PS50043"/>
    </source>
</evidence>
<organism evidence="8 9">
    <name type="scientific">Leptospira ilyithenensis</name>
    <dbReference type="NCBI Taxonomy" id="2484901"/>
    <lineage>
        <taxon>Bacteria</taxon>
        <taxon>Pseudomonadati</taxon>
        <taxon>Spirochaetota</taxon>
        <taxon>Spirochaetia</taxon>
        <taxon>Leptospirales</taxon>
        <taxon>Leptospiraceae</taxon>
        <taxon>Leptospira</taxon>
    </lineage>
</organism>
<dbReference type="PRINTS" id="PR00038">
    <property type="entry name" value="HTHLUXR"/>
</dbReference>
<evidence type="ECO:0000256" key="5">
    <source>
        <dbReference type="PROSITE-ProRule" id="PRU00169"/>
    </source>
</evidence>
<dbReference type="Proteomes" id="UP000298264">
    <property type="component" value="Unassembled WGS sequence"/>
</dbReference>
<keyword evidence="9" id="KW-1185">Reference proteome</keyword>
<reference evidence="8" key="1">
    <citation type="journal article" date="2019" name="PLoS Negl. Trop. Dis.">
        <title>Revisiting the worldwide diversity of Leptospira species in the environment.</title>
        <authorList>
            <person name="Vincent A.T."/>
            <person name="Schiettekatte O."/>
            <person name="Bourhy P."/>
            <person name="Veyrier F.J."/>
            <person name="Picardeau M."/>
        </authorList>
    </citation>
    <scope>NUCLEOTIDE SEQUENCE [LARGE SCALE GENOMIC DNA]</scope>
    <source>
        <strain evidence="8">201400974</strain>
    </source>
</reference>
<dbReference type="CDD" id="cd17535">
    <property type="entry name" value="REC_NarL-like"/>
    <property type="match status" value="1"/>
</dbReference>
<dbReference type="InterPro" id="IPR039420">
    <property type="entry name" value="WalR-like"/>
</dbReference>